<gene>
    <name evidence="1" type="ORF">RZN69_11925</name>
</gene>
<dbReference type="Proteomes" id="UP001304300">
    <property type="component" value="Chromosome"/>
</dbReference>
<sequence length="149" mass="16920">MPKVDIELVKLVLQRNEVDVRKVAQILDDIQVEVNSQVDEDKPPPVKKQFVMMVSDPQGVLEGKDLTGWVLQIPEEDSPYQAEERLIKSAYEYNMTKKGQRMPVKSIGEACEFAPARTLKEQNVWVKTKEPILLVKTNNKIPEDTSSGL</sequence>
<keyword evidence="2" id="KW-1185">Reference proteome</keyword>
<evidence type="ECO:0000313" key="1">
    <source>
        <dbReference type="EMBL" id="WOO39323.1"/>
    </source>
</evidence>
<accession>A0AAQ3QPQ5</accession>
<dbReference type="EMBL" id="CP136920">
    <property type="protein sequence ID" value="WOO39323.1"/>
    <property type="molecule type" value="Genomic_DNA"/>
</dbReference>
<proteinExistence type="predicted"/>
<organism evidence="1 2">
    <name type="scientific">Rubellicoccus peritrichatus</name>
    <dbReference type="NCBI Taxonomy" id="3080537"/>
    <lineage>
        <taxon>Bacteria</taxon>
        <taxon>Pseudomonadati</taxon>
        <taxon>Verrucomicrobiota</taxon>
        <taxon>Opitutia</taxon>
        <taxon>Puniceicoccales</taxon>
        <taxon>Cerasicoccaceae</taxon>
        <taxon>Rubellicoccus</taxon>
    </lineage>
</organism>
<dbReference type="AlphaFoldDB" id="A0AAQ3QPQ5"/>
<dbReference type="RefSeq" id="WP_317831177.1">
    <property type="nucleotide sequence ID" value="NZ_CP136920.1"/>
</dbReference>
<dbReference type="KEGG" id="puo:RZN69_11925"/>
<evidence type="ECO:0000313" key="2">
    <source>
        <dbReference type="Proteomes" id="UP001304300"/>
    </source>
</evidence>
<name>A0AAQ3QPQ5_9BACT</name>
<protein>
    <submittedName>
        <fullName evidence="1">Uncharacterized protein</fullName>
    </submittedName>
</protein>
<reference evidence="1 2" key="1">
    <citation type="submission" date="2023-10" db="EMBL/GenBank/DDBJ databases">
        <title>Rubellicoccus peritrichatus gen. nov., sp. nov., isolated from an algae of coral reef tank.</title>
        <authorList>
            <person name="Luo J."/>
        </authorList>
    </citation>
    <scope>NUCLEOTIDE SEQUENCE [LARGE SCALE GENOMIC DNA]</scope>
    <source>
        <strain evidence="1 2">CR14</strain>
    </source>
</reference>